<dbReference type="STRING" id="1684307.A0A316U658"/>
<dbReference type="GO" id="GO:0005634">
    <property type="term" value="C:nucleus"/>
    <property type="evidence" value="ECO:0007669"/>
    <property type="project" value="UniProtKB-SubCell"/>
</dbReference>
<feature type="compositionally biased region" description="Basic and acidic residues" evidence="3">
    <location>
        <begin position="165"/>
        <end position="180"/>
    </location>
</feature>
<dbReference type="AlphaFoldDB" id="A0A316U658"/>
<dbReference type="InterPro" id="IPR011107">
    <property type="entry name" value="PPI_Ypi1"/>
</dbReference>
<feature type="compositionally biased region" description="Basic residues" evidence="3">
    <location>
        <begin position="1"/>
        <end position="10"/>
    </location>
</feature>
<evidence type="ECO:0000313" key="4">
    <source>
        <dbReference type="EMBL" id="PWN20314.1"/>
    </source>
</evidence>
<dbReference type="Pfam" id="PF07491">
    <property type="entry name" value="PPI_Ypi1"/>
    <property type="match status" value="1"/>
</dbReference>
<dbReference type="PANTHER" id="PTHR20835:SF0">
    <property type="entry name" value="E3 UBIQUITIN-PROTEIN LIGASE PPP1R11"/>
    <property type="match status" value="1"/>
</dbReference>
<feature type="compositionally biased region" description="Basic and acidic residues" evidence="3">
    <location>
        <begin position="227"/>
        <end position="252"/>
    </location>
</feature>
<feature type="compositionally biased region" description="Low complexity" evidence="3">
    <location>
        <begin position="97"/>
        <end position="108"/>
    </location>
</feature>
<dbReference type="OrthoDB" id="307488at2759"/>
<dbReference type="EMBL" id="KZ819328">
    <property type="protein sequence ID" value="PWN20314.1"/>
    <property type="molecule type" value="Genomic_DNA"/>
</dbReference>
<keyword evidence="5" id="KW-1185">Reference proteome</keyword>
<evidence type="ECO:0000256" key="1">
    <source>
        <dbReference type="ARBA" id="ARBA00005605"/>
    </source>
</evidence>
<comment type="function">
    <text evidence="2">Regulator of type 1 phosphatases which maintains protein phosphatase activity under strict control.</text>
</comment>
<accession>A0A316U658</accession>
<sequence>MNRMAAHRPGHLAGRTDGSRTLTIHDVPTPEGGDGVGGSQGGAGPSSIPDGVLRLRGAGDPTSRRVVWSDDTVDNEHMGKKSSKICCIYHKPRAFDESSSSGSSSGSDSESDSDSDSASDSSPPSDAEGVSSSSDGPSMSSRMREKVAARKRDKKGKGRSTGSAADHHHDHEEGQGCEHHTHSKKGGAKAKKSSSARKAKTGHRSGRTMVITETEQGQHPAGTGDIGSDKDGQGGQFDADRLAKNAYERGPT</sequence>
<comment type="subcellular location">
    <subcellularLocation>
        <location evidence="2">Nucleus</location>
    </subcellularLocation>
</comment>
<gene>
    <name evidence="4" type="ORF">BCV69DRAFT_299449</name>
</gene>
<feature type="compositionally biased region" description="Gly residues" evidence="3">
    <location>
        <begin position="32"/>
        <end position="44"/>
    </location>
</feature>
<organism evidence="4 5">
    <name type="scientific">Pseudomicrostroma glucosiphilum</name>
    <dbReference type="NCBI Taxonomy" id="1684307"/>
    <lineage>
        <taxon>Eukaryota</taxon>
        <taxon>Fungi</taxon>
        <taxon>Dikarya</taxon>
        <taxon>Basidiomycota</taxon>
        <taxon>Ustilaginomycotina</taxon>
        <taxon>Exobasidiomycetes</taxon>
        <taxon>Microstromatales</taxon>
        <taxon>Microstromatales incertae sedis</taxon>
        <taxon>Pseudomicrostroma</taxon>
    </lineage>
</organism>
<feature type="region of interest" description="Disordered" evidence="3">
    <location>
        <begin position="1"/>
        <end position="252"/>
    </location>
</feature>
<protein>
    <recommendedName>
        <fullName evidence="2">Type 1 phosphatases regulator</fullName>
    </recommendedName>
</protein>
<reference evidence="4 5" key="1">
    <citation type="journal article" date="2018" name="Mol. Biol. Evol.">
        <title>Broad Genomic Sampling Reveals a Smut Pathogenic Ancestry of the Fungal Clade Ustilaginomycotina.</title>
        <authorList>
            <person name="Kijpornyongpan T."/>
            <person name="Mondo S.J."/>
            <person name="Barry K."/>
            <person name="Sandor L."/>
            <person name="Lee J."/>
            <person name="Lipzen A."/>
            <person name="Pangilinan J."/>
            <person name="LaButti K."/>
            <person name="Hainaut M."/>
            <person name="Henrissat B."/>
            <person name="Grigoriev I.V."/>
            <person name="Spatafora J.W."/>
            <person name="Aime M.C."/>
        </authorList>
    </citation>
    <scope>NUCLEOTIDE SEQUENCE [LARGE SCALE GENOMIC DNA]</scope>
    <source>
        <strain evidence="4 5">MCA 4718</strain>
    </source>
</reference>
<evidence type="ECO:0000256" key="2">
    <source>
        <dbReference type="RuleBase" id="RU367162"/>
    </source>
</evidence>
<dbReference type="PANTHER" id="PTHR20835">
    <property type="entry name" value="E3 UBIQUITIN-PROTEIN LIGASE PPP1R11-RELATED"/>
    <property type="match status" value="1"/>
</dbReference>
<proteinExistence type="inferred from homology"/>
<dbReference type="GeneID" id="37016063"/>
<dbReference type="GO" id="GO:0008157">
    <property type="term" value="F:protein phosphatase 1 binding"/>
    <property type="evidence" value="ECO:0007669"/>
    <property type="project" value="TreeGrafter"/>
</dbReference>
<feature type="compositionally biased region" description="Basic residues" evidence="3">
    <location>
        <begin position="181"/>
        <end position="206"/>
    </location>
</feature>
<dbReference type="Proteomes" id="UP000245942">
    <property type="component" value="Unassembled WGS sequence"/>
</dbReference>
<keyword evidence="2" id="KW-0539">Nucleus</keyword>
<evidence type="ECO:0000313" key="5">
    <source>
        <dbReference type="Proteomes" id="UP000245942"/>
    </source>
</evidence>
<name>A0A316U658_9BASI</name>
<dbReference type="RefSeq" id="XP_025347474.1">
    <property type="nucleotide sequence ID" value="XM_025494329.1"/>
</dbReference>
<feature type="compositionally biased region" description="Low complexity" evidence="3">
    <location>
        <begin position="118"/>
        <end position="141"/>
    </location>
</feature>
<evidence type="ECO:0000256" key="3">
    <source>
        <dbReference type="SAM" id="MobiDB-lite"/>
    </source>
</evidence>
<comment type="similarity">
    <text evidence="1 2">Belongs to the YPI1 family.</text>
</comment>
<dbReference type="GO" id="GO:0004865">
    <property type="term" value="F:protein serine/threonine phosphatase inhibitor activity"/>
    <property type="evidence" value="ECO:0007669"/>
    <property type="project" value="UniProtKB-UniRule"/>
</dbReference>